<dbReference type="OMA" id="SEEMNDF"/>
<dbReference type="InParanoid" id="G0NSC5"/>
<keyword evidence="4" id="KW-1185">Reference proteome</keyword>
<dbReference type="HOGENOM" id="CLU_325478_0_0_1"/>
<dbReference type="SMART" id="SM00453">
    <property type="entry name" value="WSN"/>
    <property type="match status" value="1"/>
</dbReference>
<sequence length="823" mass="92925">MDSYKLSRKRNHLLKWSIAPTPSWTLLFVSSILLSQSMLVAGYVLQDEYQANGHEDSSHLNSVNSNRSRRDADGYDVPSHLNSVNSNCSRRDAAEFTAAVENLQHLARISNAISLQTGLSTETIPLDDFLSEILHMGNVKINEIAGLDETKVYGFIAELEKILKNTPSDKVTDIENRLISLENIKQKAASFIDFSDFPGKEEFLADLGNLTDLKTVKDGVTKLKKHVSNLKNDLNKLGNLEANVDDTNIDDVAATSHLIWITMGKIESDVNSLDLDKLGMVRGIGEKSTFIDLFLAEKEFRDQLKNPDYTEVDSVWKNFESVYAIAEKSGDSLSNFETIKKLIANRKEQHGQTFMYTAGLPHGSSDLKVLRRTAARDFIRYHIFNSESITESLRKAFDPFEDLGQDLKAVEDAWENPSKSKSIDEITKAISLLSVVSTIPHSTDLAKKLKACQDPVDRYPKIGIKAVDELNVLVNNLKIELKKISKFEYISKLTDLKVHKDEFSLEGKPQEDQIKLAQIILDKYGPSQQTVTSFETEVTTLLDDLTTVETVIGNLPNLTSQIDLQLVEEYHSGVNYSSNYLDMYKCLAGISEDTSPVKKMIEVLRDLRKTSIPSETRREFESIINSKRSLNTVKTTAEKLKKVETIEVTTMMDSFKSIEAYDSISYNLGMGVQGLAAIEKVFKFKSSFQPFLRKDQEILKHSKSLSKEQNENLALLSEVSRIFDDIDYFLQESPQGFRRKRDANFESVSKIFDDVPAKIKGVEINMKHFVEGLQVLHNLDAKTFNDPSLDLKTLDLNFGKFNYADAKSSLPKMDSFFMDYVKK</sequence>
<dbReference type="AlphaFoldDB" id="G0NSC5"/>
<dbReference type="OrthoDB" id="5840721at2759"/>
<dbReference type="PANTHER" id="PTHR32525">
    <property type="entry name" value="PROTEIN-TYROSINE-PHOSPHATASE"/>
    <property type="match status" value="1"/>
</dbReference>
<evidence type="ECO:0000313" key="4">
    <source>
        <dbReference type="Proteomes" id="UP000008068"/>
    </source>
</evidence>
<dbReference type="EMBL" id="GL379937">
    <property type="protein sequence ID" value="EGT36704.1"/>
    <property type="molecule type" value="Genomic_DNA"/>
</dbReference>
<dbReference type="Proteomes" id="UP000008068">
    <property type="component" value="Unassembled WGS sequence"/>
</dbReference>
<organism evidence="4">
    <name type="scientific">Caenorhabditis brenneri</name>
    <name type="common">Nematode worm</name>
    <dbReference type="NCBI Taxonomy" id="135651"/>
    <lineage>
        <taxon>Eukaryota</taxon>
        <taxon>Metazoa</taxon>
        <taxon>Ecdysozoa</taxon>
        <taxon>Nematoda</taxon>
        <taxon>Chromadorea</taxon>
        <taxon>Rhabditida</taxon>
        <taxon>Rhabditina</taxon>
        <taxon>Rhabditomorpha</taxon>
        <taxon>Rhabditoidea</taxon>
        <taxon>Rhabditidae</taxon>
        <taxon>Peloderinae</taxon>
        <taxon>Caenorhabditis</taxon>
    </lineage>
</organism>
<reference evidence="4" key="1">
    <citation type="submission" date="2011-07" db="EMBL/GenBank/DDBJ databases">
        <authorList>
            <consortium name="Caenorhabditis brenneri Sequencing and Analysis Consortium"/>
            <person name="Wilson R.K."/>
        </authorList>
    </citation>
    <scope>NUCLEOTIDE SEQUENCE [LARGE SCALE GENOMIC DNA]</scope>
    <source>
        <strain evidence="4">PB2801</strain>
    </source>
</reference>
<protein>
    <recommendedName>
        <fullName evidence="2">Domain of unknown function WSN domain-containing protein</fullName>
    </recommendedName>
</protein>
<dbReference type="Pfam" id="PF02206">
    <property type="entry name" value="WSN"/>
    <property type="match status" value="1"/>
</dbReference>
<accession>G0NSC5</accession>
<gene>
    <name evidence="3" type="ORF">CAEBREN_25092</name>
</gene>
<evidence type="ECO:0000256" key="1">
    <source>
        <dbReference type="SAM" id="MobiDB-lite"/>
    </source>
</evidence>
<feature type="domain" description="Domain of unknown function WSN" evidence="2">
    <location>
        <begin position="94"/>
        <end position="162"/>
    </location>
</feature>
<evidence type="ECO:0000259" key="2">
    <source>
        <dbReference type="SMART" id="SM00453"/>
    </source>
</evidence>
<evidence type="ECO:0000313" key="3">
    <source>
        <dbReference type="EMBL" id="EGT36704.1"/>
    </source>
</evidence>
<dbReference type="PANTHER" id="PTHR32525:SF3">
    <property type="entry name" value="DOMAIN OF UNKNOWN FUNCTION WSN DOMAIN-CONTAINING PROTEIN-RELATED"/>
    <property type="match status" value="1"/>
</dbReference>
<dbReference type="eggNOG" id="ENOG502QQEE">
    <property type="taxonomic scope" value="Eukaryota"/>
</dbReference>
<feature type="region of interest" description="Disordered" evidence="1">
    <location>
        <begin position="54"/>
        <end position="76"/>
    </location>
</feature>
<name>G0NSC5_CAEBE</name>
<proteinExistence type="predicted"/>
<dbReference type="InterPro" id="IPR003125">
    <property type="entry name" value="WSN"/>
</dbReference>